<dbReference type="PROSITE" id="PS50850">
    <property type="entry name" value="MFS"/>
    <property type="match status" value="1"/>
</dbReference>
<accession>A0AAV6UBP3</accession>
<dbReference type="PANTHER" id="PTHR11662">
    <property type="entry name" value="SOLUTE CARRIER FAMILY 17"/>
    <property type="match status" value="1"/>
</dbReference>
<organism evidence="7 8">
    <name type="scientific">Oedothorax gibbosus</name>
    <dbReference type="NCBI Taxonomy" id="931172"/>
    <lineage>
        <taxon>Eukaryota</taxon>
        <taxon>Metazoa</taxon>
        <taxon>Ecdysozoa</taxon>
        <taxon>Arthropoda</taxon>
        <taxon>Chelicerata</taxon>
        <taxon>Arachnida</taxon>
        <taxon>Araneae</taxon>
        <taxon>Araneomorphae</taxon>
        <taxon>Entelegynae</taxon>
        <taxon>Araneoidea</taxon>
        <taxon>Linyphiidae</taxon>
        <taxon>Erigoninae</taxon>
        <taxon>Oedothorax</taxon>
    </lineage>
</organism>
<dbReference type="Pfam" id="PF07690">
    <property type="entry name" value="MFS_1"/>
    <property type="match status" value="1"/>
</dbReference>
<reference evidence="7 8" key="1">
    <citation type="journal article" date="2022" name="Nat. Ecol. Evol.">
        <title>A masculinizing supergene underlies an exaggerated male reproductive morph in a spider.</title>
        <authorList>
            <person name="Hendrickx F."/>
            <person name="De Corte Z."/>
            <person name="Sonet G."/>
            <person name="Van Belleghem S.M."/>
            <person name="Kostlbacher S."/>
            <person name="Vangestel C."/>
        </authorList>
    </citation>
    <scope>NUCLEOTIDE SEQUENCE [LARGE SCALE GENOMIC DNA]</scope>
    <source>
        <strain evidence="7">W744_W776</strain>
    </source>
</reference>
<feature type="domain" description="Major facilitator superfamily (MFS) profile" evidence="6">
    <location>
        <begin position="17"/>
        <end position="232"/>
    </location>
</feature>
<sequence>MEDEKPKKFGMPGVRYLFAINGLLGFMVSYSMRLNINVAIVAMVNNTALHNQNNETYSNECRATDPISNNSMVDDNPKDGEFVWSPHIQGLVLGAFYYGYCVTQIPGGRLAELVGGKWVIGLANLATALLTLLVPTAARIHVGLLVAVRVMQGLAQGLVTPAMNSMLARWTPETERGLLYTLVHAGTNIGSLTTMSFAGVLAGSDVLGGWPACFYLFGEHDIYPSDQLAQRF</sequence>
<protein>
    <recommendedName>
        <fullName evidence="6">Major facilitator superfamily (MFS) profile domain-containing protein</fullName>
    </recommendedName>
</protein>
<evidence type="ECO:0000259" key="6">
    <source>
        <dbReference type="PROSITE" id="PS50850"/>
    </source>
</evidence>
<dbReference type="PANTHER" id="PTHR11662:SF399">
    <property type="entry name" value="FI19708P1-RELATED"/>
    <property type="match status" value="1"/>
</dbReference>
<evidence type="ECO:0000256" key="3">
    <source>
        <dbReference type="ARBA" id="ARBA00022989"/>
    </source>
</evidence>
<dbReference type="GO" id="GO:0016020">
    <property type="term" value="C:membrane"/>
    <property type="evidence" value="ECO:0007669"/>
    <property type="project" value="UniProtKB-SubCell"/>
</dbReference>
<dbReference type="FunFam" id="1.20.1250.20:FF:000423">
    <property type="entry name" value="Putative inorganic phosphate cotransporter-like Protein"/>
    <property type="match status" value="1"/>
</dbReference>
<evidence type="ECO:0000313" key="8">
    <source>
        <dbReference type="Proteomes" id="UP000827092"/>
    </source>
</evidence>
<keyword evidence="2 5" id="KW-0812">Transmembrane</keyword>
<dbReference type="Gene3D" id="1.20.1250.20">
    <property type="entry name" value="MFS general substrate transporter like domains"/>
    <property type="match status" value="1"/>
</dbReference>
<keyword evidence="3 5" id="KW-1133">Transmembrane helix</keyword>
<dbReference type="GO" id="GO:0022857">
    <property type="term" value="F:transmembrane transporter activity"/>
    <property type="evidence" value="ECO:0007669"/>
    <property type="project" value="InterPro"/>
</dbReference>
<evidence type="ECO:0000256" key="2">
    <source>
        <dbReference type="ARBA" id="ARBA00022692"/>
    </source>
</evidence>
<dbReference type="GO" id="GO:0006820">
    <property type="term" value="P:monoatomic anion transport"/>
    <property type="evidence" value="ECO:0007669"/>
    <property type="project" value="TreeGrafter"/>
</dbReference>
<dbReference type="InterPro" id="IPR020846">
    <property type="entry name" value="MFS_dom"/>
</dbReference>
<evidence type="ECO:0000256" key="5">
    <source>
        <dbReference type="SAM" id="Phobius"/>
    </source>
</evidence>
<dbReference type="SUPFAM" id="SSF103473">
    <property type="entry name" value="MFS general substrate transporter"/>
    <property type="match status" value="1"/>
</dbReference>
<comment type="caution">
    <text evidence="7">The sequence shown here is derived from an EMBL/GenBank/DDBJ whole genome shotgun (WGS) entry which is preliminary data.</text>
</comment>
<dbReference type="Proteomes" id="UP000827092">
    <property type="component" value="Unassembled WGS sequence"/>
</dbReference>
<dbReference type="InterPro" id="IPR011701">
    <property type="entry name" value="MFS"/>
</dbReference>
<comment type="subcellular location">
    <subcellularLocation>
        <location evidence="1">Membrane</location>
        <topology evidence="1">Multi-pass membrane protein</topology>
    </subcellularLocation>
</comment>
<gene>
    <name evidence="7" type="ORF">JTE90_015279</name>
</gene>
<evidence type="ECO:0000256" key="1">
    <source>
        <dbReference type="ARBA" id="ARBA00004141"/>
    </source>
</evidence>
<name>A0AAV6UBP3_9ARAC</name>
<dbReference type="InterPro" id="IPR036259">
    <property type="entry name" value="MFS_trans_sf"/>
</dbReference>
<keyword evidence="4 5" id="KW-0472">Membrane</keyword>
<evidence type="ECO:0000313" key="7">
    <source>
        <dbReference type="EMBL" id="KAG8181637.1"/>
    </source>
</evidence>
<keyword evidence="8" id="KW-1185">Reference proteome</keyword>
<evidence type="ECO:0000256" key="4">
    <source>
        <dbReference type="ARBA" id="ARBA00023136"/>
    </source>
</evidence>
<dbReference type="AlphaFoldDB" id="A0AAV6UBP3"/>
<feature type="transmembrane region" description="Helical" evidence="5">
    <location>
        <begin position="12"/>
        <end position="32"/>
    </location>
</feature>
<dbReference type="InterPro" id="IPR050382">
    <property type="entry name" value="MFS_Na/Anion_cotransporter"/>
</dbReference>
<proteinExistence type="predicted"/>
<dbReference type="EMBL" id="JAFNEN010000504">
    <property type="protein sequence ID" value="KAG8181637.1"/>
    <property type="molecule type" value="Genomic_DNA"/>
</dbReference>